<dbReference type="AlphaFoldDB" id="A0A9W3BY27"/>
<reference evidence="2" key="1">
    <citation type="journal article" date="2019" name="Database">
        <title>The radish genome database (RadishGD): an integrated information resource for radish genomics.</title>
        <authorList>
            <person name="Yu H.J."/>
            <person name="Baek S."/>
            <person name="Lee Y.J."/>
            <person name="Cho A."/>
            <person name="Mun J.H."/>
        </authorList>
    </citation>
    <scope>NUCLEOTIDE SEQUENCE [LARGE SCALE GENOMIC DNA]</scope>
    <source>
        <strain evidence="2">cv. WK10039</strain>
    </source>
</reference>
<dbReference type="Gene3D" id="3.80.10.10">
    <property type="entry name" value="Ribonuclease Inhibitor"/>
    <property type="match status" value="1"/>
</dbReference>
<feature type="domain" description="FBD" evidence="1">
    <location>
        <begin position="384"/>
        <end position="458"/>
    </location>
</feature>
<proteinExistence type="predicted"/>
<name>A0A9W3BY27_RAPSA</name>
<dbReference type="InterPro" id="IPR055294">
    <property type="entry name" value="FBL60-like"/>
</dbReference>
<accession>A0A9W3BY27</accession>
<dbReference type="SUPFAM" id="SSF81383">
    <property type="entry name" value="F-box domain"/>
    <property type="match status" value="1"/>
</dbReference>
<evidence type="ECO:0000313" key="2">
    <source>
        <dbReference type="Proteomes" id="UP000504610"/>
    </source>
</evidence>
<dbReference type="RefSeq" id="XP_056844066.1">
    <property type="nucleotide sequence ID" value="XM_056988086.1"/>
</dbReference>
<dbReference type="CDD" id="cd22160">
    <property type="entry name" value="F-box_AtFBL13-like"/>
    <property type="match status" value="1"/>
</dbReference>
<dbReference type="InterPro" id="IPR032675">
    <property type="entry name" value="LRR_dom_sf"/>
</dbReference>
<keyword evidence="2" id="KW-1185">Reference proteome</keyword>
<dbReference type="InterPro" id="IPR036047">
    <property type="entry name" value="F-box-like_dom_sf"/>
</dbReference>
<dbReference type="KEGG" id="rsz:108861324"/>
<reference evidence="3" key="2">
    <citation type="submission" date="2025-08" db="UniProtKB">
        <authorList>
            <consortium name="RefSeq"/>
        </authorList>
    </citation>
    <scope>IDENTIFICATION</scope>
    <source>
        <tissue evidence="3">Leaf</tissue>
    </source>
</reference>
<dbReference type="SMART" id="SM00579">
    <property type="entry name" value="FBD"/>
    <property type="match status" value="1"/>
</dbReference>
<dbReference type="InterPro" id="IPR006566">
    <property type="entry name" value="FBD"/>
</dbReference>
<gene>
    <name evidence="3" type="primary">LOC108861324</name>
</gene>
<dbReference type="Gene3D" id="1.20.1280.50">
    <property type="match status" value="1"/>
</dbReference>
<dbReference type="Pfam" id="PF00646">
    <property type="entry name" value="F-box"/>
    <property type="match status" value="1"/>
</dbReference>
<dbReference type="Pfam" id="PF24758">
    <property type="entry name" value="LRR_At5g56370"/>
    <property type="match status" value="1"/>
</dbReference>
<sequence>MDLVSSLPDELLCHIVSFLPTKNAVLTSVLSKRWLNVWKPVTNLDIDDSVFLHPEAGKRYREDIQESFIRFVDSVLAMRGQSPIKSFSLKCVTVVHPDAVHRWICNVLQRGVSDLDLHTSFSVENLYALPEEMFFSSTLAKLKLRNQSYLYWDKSSLPMLKSLDIGSASIIFSGKFEEIIPSFPVLEELRIGNTAWDELDVTVSSASLRKLSLDCSGCRGFVNPRSVSFDTPNLVSLEYYDLVAEDYPLVNMGKLLEARICLMITDDQVKRVREPNNDLLEADDEVLKFGNVVKLFSGIKNVQKLTLPSDSLVVLSLCTESMPVFSNLKFLGVWSVESRGWQAVPALLRNCSHLETITMEGLVHSVTDRCEDTCPCIVQGDKGRSLRSCPVNRLEIRGFLGTKKEMAMIKHFLAYFPCLKRLDVFTEHILPMQIRNPQVYRRMKEMFKVYNTVVTTGCRRVAVSSSGE</sequence>
<dbReference type="InterPro" id="IPR053781">
    <property type="entry name" value="F-box_AtFBL13-like"/>
</dbReference>
<evidence type="ECO:0000313" key="3">
    <source>
        <dbReference type="RefSeq" id="XP_056844066.1"/>
    </source>
</evidence>
<organism evidence="2 3">
    <name type="scientific">Raphanus sativus</name>
    <name type="common">Radish</name>
    <name type="synonym">Raphanus raphanistrum var. sativus</name>
    <dbReference type="NCBI Taxonomy" id="3726"/>
    <lineage>
        <taxon>Eukaryota</taxon>
        <taxon>Viridiplantae</taxon>
        <taxon>Streptophyta</taxon>
        <taxon>Embryophyta</taxon>
        <taxon>Tracheophyta</taxon>
        <taxon>Spermatophyta</taxon>
        <taxon>Magnoliopsida</taxon>
        <taxon>eudicotyledons</taxon>
        <taxon>Gunneridae</taxon>
        <taxon>Pentapetalae</taxon>
        <taxon>rosids</taxon>
        <taxon>malvids</taxon>
        <taxon>Brassicales</taxon>
        <taxon>Brassicaceae</taxon>
        <taxon>Brassiceae</taxon>
        <taxon>Raphanus</taxon>
    </lineage>
</organism>
<evidence type="ECO:0000259" key="1">
    <source>
        <dbReference type="SMART" id="SM00579"/>
    </source>
</evidence>
<dbReference type="GeneID" id="108861324"/>
<dbReference type="PANTHER" id="PTHR31293:SF16">
    <property type="entry name" value="RNI-LIKE SUPERFAMILY PROTEIN"/>
    <property type="match status" value="1"/>
</dbReference>
<dbReference type="OrthoDB" id="612216at2759"/>
<dbReference type="SUPFAM" id="SSF52047">
    <property type="entry name" value="RNI-like"/>
    <property type="match status" value="1"/>
</dbReference>
<dbReference type="InterPro" id="IPR055411">
    <property type="entry name" value="LRR_FXL15/At3g58940/PEG3-like"/>
</dbReference>
<dbReference type="PANTHER" id="PTHR31293">
    <property type="entry name" value="RNI-LIKE SUPERFAMILY PROTEIN"/>
    <property type="match status" value="1"/>
</dbReference>
<protein>
    <submittedName>
        <fullName evidence="3">F-box/LRR-repeat protein At3g58930-like</fullName>
    </submittedName>
</protein>
<dbReference type="Proteomes" id="UP000504610">
    <property type="component" value="Chromosome 1"/>
</dbReference>
<dbReference type="InterPro" id="IPR001810">
    <property type="entry name" value="F-box_dom"/>
</dbReference>